<dbReference type="AlphaFoldDB" id="A0A1W2DAF5"/>
<dbReference type="InterPro" id="IPR000160">
    <property type="entry name" value="GGDEF_dom"/>
</dbReference>
<gene>
    <name evidence="4" type="ORF">SAMN06297251_113100</name>
</gene>
<feature type="transmembrane region" description="Helical" evidence="1">
    <location>
        <begin position="12"/>
        <end position="36"/>
    </location>
</feature>
<reference evidence="4 5" key="1">
    <citation type="submission" date="2017-04" db="EMBL/GenBank/DDBJ databases">
        <authorList>
            <person name="Afonso C.L."/>
            <person name="Miller P.J."/>
            <person name="Scott M.A."/>
            <person name="Spackman E."/>
            <person name="Goraichik I."/>
            <person name="Dimitrov K.M."/>
            <person name="Suarez D.L."/>
            <person name="Swayne D.E."/>
        </authorList>
    </citation>
    <scope>NUCLEOTIDE SEQUENCE [LARGE SCALE GENOMIC DNA]</scope>
    <source>
        <strain evidence="4 5">CGMCC 1.10972</strain>
    </source>
</reference>
<keyword evidence="5" id="KW-1185">Reference proteome</keyword>
<dbReference type="PROSITE" id="PS51257">
    <property type="entry name" value="PROKAR_LIPOPROTEIN"/>
    <property type="match status" value="1"/>
</dbReference>
<dbReference type="CDD" id="cd01949">
    <property type="entry name" value="GGDEF"/>
    <property type="match status" value="1"/>
</dbReference>
<organism evidence="4 5">
    <name type="scientific">Fulvimarina manganoxydans</name>
    <dbReference type="NCBI Taxonomy" id="937218"/>
    <lineage>
        <taxon>Bacteria</taxon>
        <taxon>Pseudomonadati</taxon>
        <taxon>Pseudomonadota</taxon>
        <taxon>Alphaproteobacteria</taxon>
        <taxon>Hyphomicrobiales</taxon>
        <taxon>Aurantimonadaceae</taxon>
        <taxon>Fulvimarina</taxon>
    </lineage>
</organism>
<dbReference type="InterPro" id="IPR001633">
    <property type="entry name" value="EAL_dom"/>
</dbReference>
<dbReference type="InterPro" id="IPR050706">
    <property type="entry name" value="Cyclic-di-GMP_PDE-like"/>
</dbReference>
<dbReference type="NCBIfam" id="TIGR00254">
    <property type="entry name" value="GGDEF"/>
    <property type="match status" value="1"/>
</dbReference>
<evidence type="ECO:0000256" key="1">
    <source>
        <dbReference type="SAM" id="Phobius"/>
    </source>
</evidence>
<dbReference type="PANTHER" id="PTHR33121:SF70">
    <property type="entry name" value="SIGNALING PROTEIN YKOW"/>
    <property type="match status" value="1"/>
</dbReference>
<keyword evidence="1" id="KW-0472">Membrane</keyword>
<dbReference type="Pfam" id="PF00990">
    <property type="entry name" value="GGDEF"/>
    <property type="match status" value="1"/>
</dbReference>
<dbReference type="Gene3D" id="3.30.70.270">
    <property type="match status" value="1"/>
</dbReference>
<dbReference type="OrthoDB" id="9814202at2"/>
<feature type="transmembrane region" description="Helical" evidence="1">
    <location>
        <begin position="42"/>
        <end position="59"/>
    </location>
</feature>
<sequence length="515" mass="55643">MTRFDGQAPLRGSHLGILLPTLCIAVACAGAGIATFHTERTASTFLILTSLACGLLAYAQGALSRKLGADIAKWAAEARLQSMAFRFDNVSGGLTRTAFIDDCDTQLLADRGPGAFLLLMDLDHLKRINDAHGHGKGDFALRHFSSIARAQSPGSLFGRLGGDEFAMLVIPQSPVDPVEFANRLLRSLGKTVWHDQQPMNLSASIGIALVQEGCASFDALTHRADLALYEAKRNGRAQATLFVQDMMRDHRYARAIERELRAAVLLNELSLSYQPFFHGDGQLCGYQAEARWEHPLRGTIAPDEFIPIAERTVLIDLLGEWVIRHACRQMASMAGTLLAIDVSASQLKRDTLVVTVREAIKETGISPKRLVLQFTEGGDLSARSDLHRRVEVLREMGVRVALGNFAGKHTGLANLRSCPVDAIKIDHSLVARLGQDPLHNVLVTALINIAHACGLPVAVGGIETQEQFLLAKAAGADLFQGLYLAGAETLQAETLSVVRAQPASFATAPSLRLLA</sequence>
<proteinExistence type="predicted"/>
<dbReference type="SMART" id="SM00052">
    <property type="entry name" value="EAL"/>
    <property type="match status" value="1"/>
</dbReference>
<dbReference type="PROSITE" id="PS50883">
    <property type="entry name" value="EAL"/>
    <property type="match status" value="1"/>
</dbReference>
<dbReference type="STRING" id="937218.SAMN06297251_113100"/>
<evidence type="ECO:0000259" key="2">
    <source>
        <dbReference type="PROSITE" id="PS50883"/>
    </source>
</evidence>
<dbReference type="InterPro" id="IPR043128">
    <property type="entry name" value="Rev_trsase/Diguanyl_cyclase"/>
</dbReference>
<evidence type="ECO:0000313" key="5">
    <source>
        <dbReference type="Proteomes" id="UP000192656"/>
    </source>
</evidence>
<evidence type="ECO:0000259" key="3">
    <source>
        <dbReference type="PROSITE" id="PS50887"/>
    </source>
</evidence>
<dbReference type="GO" id="GO:0071111">
    <property type="term" value="F:cyclic-guanylate-specific phosphodiesterase activity"/>
    <property type="evidence" value="ECO:0007669"/>
    <property type="project" value="InterPro"/>
</dbReference>
<protein>
    <submittedName>
        <fullName evidence="4">Diguanylate cyclase (GGDEF) domain-containing protein</fullName>
    </submittedName>
</protein>
<keyword evidence="1" id="KW-1133">Transmembrane helix</keyword>
<name>A0A1W2DAF5_9HYPH</name>
<dbReference type="RefSeq" id="WP_084410986.1">
    <property type="nucleotide sequence ID" value="NZ_FWXR01000013.1"/>
</dbReference>
<dbReference type="PANTHER" id="PTHR33121">
    <property type="entry name" value="CYCLIC DI-GMP PHOSPHODIESTERASE PDEF"/>
    <property type="match status" value="1"/>
</dbReference>
<dbReference type="SMART" id="SM00267">
    <property type="entry name" value="GGDEF"/>
    <property type="match status" value="1"/>
</dbReference>
<dbReference type="Proteomes" id="UP000192656">
    <property type="component" value="Unassembled WGS sequence"/>
</dbReference>
<dbReference type="Pfam" id="PF00563">
    <property type="entry name" value="EAL"/>
    <property type="match status" value="1"/>
</dbReference>
<dbReference type="InterPro" id="IPR035919">
    <property type="entry name" value="EAL_sf"/>
</dbReference>
<dbReference type="EMBL" id="FWXR01000013">
    <property type="protein sequence ID" value="SMC94026.1"/>
    <property type="molecule type" value="Genomic_DNA"/>
</dbReference>
<dbReference type="PROSITE" id="PS50887">
    <property type="entry name" value="GGDEF"/>
    <property type="match status" value="1"/>
</dbReference>
<dbReference type="SUPFAM" id="SSF55073">
    <property type="entry name" value="Nucleotide cyclase"/>
    <property type="match status" value="1"/>
</dbReference>
<dbReference type="CDD" id="cd01948">
    <property type="entry name" value="EAL"/>
    <property type="match status" value="1"/>
</dbReference>
<accession>A0A1W2DAF5</accession>
<feature type="domain" description="EAL" evidence="2">
    <location>
        <begin position="253"/>
        <end position="501"/>
    </location>
</feature>
<dbReference type="SUPFAM" id="SSF141868">
    <property type="entry name" value="EAL domain-like"/>
    <property type="match status" value="1"/>
</dbReference>
<feature type="domain" description="GGDEF" evidence="3">
    <location>
        <begin position="113"/>
        <end position="244"/>
    </location>
</feature>
<keyword evidence="1" id="KW-0812">Transmembrane</keyword>
<dbReference type="InterPro" id="IPR029787">
    <property type="entry name" value="Nucleotide_cyclase"/>
</dbReference>
<dbReference type="Gene3D" id="3.20.20.450">
    <property type="entry name" value="EAL domain"/>
    <property type="match status" value="1"/>
</dbReference>
<evidence type="ECO:0000313" key="4">
    <source>
        <dbReference type="EMBL" id="SMC94026.1"/>
    </source>
</evidence>